<keyword evidence="5" id="KW-1003">Cell membrane</keyword>
<dbReference type="InterPro" id="IPR050396">
    <property type="entry name" value="Glycosyltr_51/Transpeptidase"/>
</dbReference>
<comment type="pathway">
    <text evidence="2">Cell wall biogenesis; peptidoglycan biosynthesis.</text>
</comment>
<evidence type="ECO:0000256" key="9">
    <source>
        <dbReference type="ARBA" id="ARBA00022679"/>
    </source>
</evidence>
<keyword evidence="12" id="KW-0573">Peptidoglycan synthesis</keyword>
<evidence type="ECO:0000256" key="8">
    <source>
        <dbReference type="ARBA" id="ARBA00022676"/>
    </source>
</evidence>
<feature type="domain" description="Glycosyl transferase family 51" evidence="21">
    <location>
        <begin position="70"/>
        <end position="246"/>
    </location>
</feature>
<dbReference type="FunFam" id="1.10.3810.10:FF:000001">
    <property type="entry name" value="Penicillin-binding protein 1A"/>
    <property type="match status" value="1"/>
</dbReference>
<dbReference type="Pfam" id="PF00912">
    <property type="entry name" value="Transgly"/>
    <property type="match status" value="1"/>
</dbReference>
<comment type="catalytic activity">
    <reaction evidence="16">
        <text>Preferential cleavage: (Ac)2-L-Lys-D-Ala-|-D-Ala. Also transpeptidation of peptidyl-alanyl moieties that are N-acyl substituents of D-alanine.</text>
        <dbReference type="EC" id="3.4.16.4"/>
    </reaction>
</comment>
<evidence type="ECO:0000256" key="18">
    <source>
        <dbReference type="SAM" id="MobiDB-lite"/>
    </source>
</evidence>
<dbReference type="Pfam" id="PF00905">
    <property type="entry name" value="Transpeptidase"/>
    <property type="match status" value="1"/>
</dbReference>
<comment type="caution">
    <text evidence="22">The sequence shown here is derived from an EMBL/GenBank/DDBJ whole genome shotgun (WGS) entry which is preliminary data.</text>
</comment>
<keyword evidence="11" id="KW-0133">Cell shape</keyword>
<keyword evidence="10" id="KW-0378">Hydrolase</keyword>
<evidence type="ECO:0000256" key="1">
    <source>
        <dbReference type="ARBA" id="ARBA00004236"/>
    </source>
</evidence>
<dbReference type="GO" id="GO:0009002">
    <property type="term" value="F:serine-type D-Ala-D-Ala carboxypeptidase activity"/>
    <property type="evidence" value="ECO:0007669"/>
    <property type="project" value="UniProtKB-EC"/>
</dbReference>
<organism evidence="22 23">
    <name type="scientific">Caenimonas koreensis DSM 17982</name>
    <dbReference type="NCBI Taxonomy" id="1121255"/>
    <lineage>
        <taxon>Bacteria</taxon>
        <taxon>Pseudomonadati</taxon>
        <taxon>Pseudomonadota</taxon>
        <taxon>Betaproteobacteria</taxon>
        <taxon>Burkholderiales</taxon>
        <taxon>Comamonadaceae</taxon>
        <taxon>Caenimonas</taxon>
    </lineage>
</organism>
<dbReference type="AlphaFoldDB" id="A0A844AY57"/>
<comment type="similarity">
    <text evidence="3">In the C-terminal section; belongs to the transpeptidase family.</text>
</comment>
<sequence>MNDKLNAAWVWSRAFLAREGQAIRRHPFITAAFLPFFGLLYLLVLIPLTPSIDDIKKARVAAPTVVMSSDGQVLAEFKRVNRERVTLDAISPNVIAALLATEDHRFFEHHGLDLRRTASALLRTLRGDTQGGSTITQQLARNLFPEEVGRAQTINRKLKEAITAAKIESVYSKNDILEMYLNTVPFLYNAYGIEVAAQTYFDKSASELDVLQSATLIGMLKGTAYYNPVINPERSVSRRNTVLAQMVKYDKLKQADYEALKTRPLGLEFERKEEDLGSAPHVASQLKRWLISWADRKGYNIYGDGLVIQTTIDSRLQTFAVDALQRQADKLQVFADNAWARRMGANKPLLQTFIRESGPYRAAREAGMDDAQALAKVQADTDFVQAMWKDKTTLQASFLAMDPTDSQVRAWVGSRDFRQDQFDHVQQARRQPGSTFKPFVYGAAFEQGISPMQTFLDAPVDIRIDAKTVWRPGDVHESSGEQTTLRDALVKSKNTVTAQLMMQVGPAQVAKVARDMGVRESKLDAVPALALGTSPVTLKEMVSAYGTIANNGSYREPILILRVEDSKGTVLEEFHQKPPEQGLQTAAAQTLLDVMRGVIDRGTGAGIRSRFGLQGDLAGKTGTTQDNTDGWFILMHPRLVSGAWVGFNDNRITMGDSWGQGAHNALNIVGDFFQQTVKAKLVDTKAAFAAPKDAGALDKVNDWLNSVFNAQPAEQEPQPMVTADSPQIITIYQNEQGAVTQRQTPVAAEPPQESPLIRVPDYVRPPELPRPQDARSPEIVRLPESLRPPPGPPPVSYGPALSAPGSYGEQR</sequence>
<evidence type="ECO:0000256" key="12">
    <source>
        <dbReference type="ARBA" id="ARBA00022984"/>
    </source>
</evidence>
<dbReference type="RefSeq" id="WP_153586790.1">
    <property type="nucleotide sequence ID" value="NZ_WJBU01000025.1"/>
</dbReference>
<keyword evidence="14" id="KW-0511">Multifunctional enzyme</keyword>
<dbReference type="PANTHER" id="PTHR32282">
    <property type="entry name" value="BINDING PROTEIN TRANSPEPTIDASE, PUTATIVE-RELATED"/>
    <property type="match status" value="1"/>
</dbReference>
<dbReference type="GO" id="GO:0009252">
    <property type="term" value="P:peptidoglycan biosynthetic process"/>
    <property type="evidence" value="ECO:0007669"/>
    <property type="project" value="UniProtKB-UniPathway"/>
</dbReference>
<proteinExistence type="inferred from homology"/>
<feature type="region of interest" description="Disordered" evidence="18">
    <location>
        <begin position="739"/>
        <end position="811"/>
    </location>
</feature>
<evidence type="ECO:0000256" key="2">
    <source>
        <dbReference type="ARBA" id="ARBA00004752"/>
    </source>
</evidence>
<dbReference type="GO" id="GO:0006508">
    <property type="term" value="P:proteolysis"/>
    <property type="evidence" value="ECO:0007669"/>
    <property type="project" value="UniProtKB-KW"/>
</dbReference>
<name>A0A844AY57_9BURK</name>
<evidence type="ECO:0000256" key="17">
    <source>
        <dbReference type="ARBA" id="ARBA00049902"/>
    </source>
</evidence>
<keyword evidence="13 19" id="KW-0472">Membrane</keyword>
<evidence type="ECO:0000256" key="13">
    <source>
        <dbReference type="ARBA" id="ARBA00023136"/>
    </source>
</evidence>
<comment type="catalytic activity">
    <reaction evidence="17">
        <text>[GlcNAc-(1-&gt;4)-Mur2Ac(oyl-L-Ala-gamma-D-Glu-L-Lys-D-Ala-D-Ala)](n)-di-trans,octa-cis-undecaprenyl diphosphate + beta-D-GlcNAc-(1-&gt;4)-Mur2Ac(oyl-L-Ala-gamma-D-Glu-L-Lys-D-Ala-D-Ala)-di-trans,octa-cis-undecaprenyl diphosphate = [GlcNAc-(1-&gt;4)-Mur2Ac(oyl-L-Ala-gamma-D-Glu-L-Lys-D-Ala-D-Ala)](n+1)-di-trans,octa-cis-undecaprenyl diphosphate + di-trans,octa-cis-undecaprenyl diphosphate + H(+)</text>
        <dbReference type="Rhea" id="RHEA:23708"/>
        <dbReference type="Rhea" id="RHEA-COMP:9602"/>
        <dbReference type="Rhea" id="RHEA-COMP:9603"/>
        <dbReference type="ChEBI" id="CHEBI:15378"/>
        <dbReference type="ChEBI" id="CHEBI:58405"/>
        <dbReference type="ChEBI" id="CHEBI:60033"/>
        <dbReference type="ChEBI" id="CHEBI:78435"/>
        <dbReference type="EC" id="2.4.99.28"/>
    </reaction>
</comment>
<keyword evidence="7" id="KW-0645">Protease</keyword>
<evidence type="ECO:0000256" key="5">
    <source>
        <dbReference type="ARBA" id="ARBA00022475"/>
    </source>
</evidence>
<keyword evidence="15" id="KW-0961">Cell wall biogenesis/degradation</keyword>
<evidence type="ECO:0000259" key="20">
    <source>
        <dbReference type="Pfam" id="PF00905"/>
    </source>
</evidence>
<evidence type="ECO:0000256" key="7">
    <source>
        <dbReference type="ARBA" id="ARBA00022670"/>
    </source>
</evidence>
<dbReference type="InterPro" id="IPR012338">
    <property type="entry name" value="Beta-lactam/transpept-like"/>
</dbReference>
<evidence type="ECO:0000256" key="3">
    <source>
        <dbReference type="ARBA" id="ARBA00007090"/>
    </source>
</evidence>
<feature type="compositionally biased region" description="Pro residues" evidence="18">
    <location>
        <begin position="786"/>
        <end position="796"/>
    </location>
</feature>
<dbReference type="GO" id="GO:0030288">
    <property type="term" value="C:outer membrane-bounded periplasmic space"/>
    <property type="evidence" value="ECO:0007669"/>
    <property type="project" value="TreeGrafter"/>
</dbReference>
<evidence type="ECO:0000256" key="6">
    <source>
        <dbReference type="ARBA" id="ARBA00022645"/>
    </source>
</evidence>
<keyword evidence="23" id="KW-1185">Reference proteome</keyword>
<dbReference type="InterPro" id="IPR001264">
    <property type="entry name" value="Glyco_trans_51"/>
</dbReference>
<keyword evidence="9" id="KW-0808">Transferase</keyword>
<evidence type="ECO:0000256" key="4">
    <source>
        <dbReference type="ARBA" id="ARBA00007739"/>
    </source>
</evidence>
<dbReference type="GO" id="GO:0008955">
    <property type="term" value="F:peptidoglycan glycosyltransferase activity"/>
    <property type="evidence" value="ECO:0007669"/>
    <property type="project" value="UniProtKB-EC"/>
</dbReference>
<protein>
    <submittedName>
        <fullName evidence="22">Penicillin-binding protein</fullName>
    </submittedName>
</protein>
<dbReference type="EMBL" id="WJBU01000025">
    <property type="protein sequence ID" value="MRD49480.1"/>
    <property type="molecule type" value="Genomic_DNA"/>
</dbReference>
<gene>
    <name evidence="22" type="ORF">GHT07_19580</name>
</gene>
<evidence type="ECO:0000256" key="19">
    <source>
        <dbReference type="SAM" id="Phobius"/>
    </source>
</evidence>
<feature type="domain" description="Penicillin-binding protein transpeptidase" evidence="20">
    <location>
        <begin position="397"/>
        <end position="629"/>
    </location>
</feature>
<evidence type="ECO:0000256" key="14">
    <source>
        <dbReference type="ARBA" id="ARBA00023268"/>
    </source>
</evidence>
<dbReference type="UniPathway" id="UPA00219"/>
<evidence type="ECO:0000256" key="10">
    <source>
        <dbReference type="ARBA" id="ARBA00022801"/>
    </source>
</evidence>
<keyword evidence="8" id="KW-0328">Glycosyltransferase</keyword>
<evidence type="ECO:0000313" key="23">
    <source>
        <dbReference type="Proteomes" id="UP000487350"/>
    </source>
</evidence>
<feature type="transmembrane region" description="Helical" evidence="19">
    <location>
        <begin position="28"/>
        <end position="48"/>
    </location>
</feature>
<dbReference type="GO" id="GO:0008360">
    <property type="term" value="P:regulation of cell shape"/>
    <property type="evidence" value="ECO:0007669"/>
    <property type="project" value="UniProtKB-KW"/>
</dbReference>
<dbReference type="SUPFAM" id="SSF53955">
    <property type="entry name" value="Lysozyme-like"/>
    <property type="match status" value="1"/>
</dbReference>
<dbReference type="OrthoDB" id="9766909at2"/>
<keyword evidence="19" id="KW-1133">Transmembrane helix</keyword>
<keyword evidence="6" id="KW-0121">Carboxypeptidase</keyword>
<comment type="similarity">
    <text evidence="4">In the N-terminal section; belongs to the glycosyltransferase 51 family.</text>
</comment>
<reference evidence="22 23" key="1">
    <citation type="submission" date="2019-11" db="EMBL/GenBank/DDBJ databases">
        <title>Caenimonas koreensis gen. nov., sp. nov., isolated from activated sludge.</title>
        <authorList>
            <person name="Seung H.R."/>
        </authorList>
    </citation>
    <scope>NUCLEOTIDE SEQUENCE [LARGE SCALE GENOMIC DNA]</scope>
    <source>
        <strain evidence="22 23">EMB320</strain>
    </source>
</reference>
<evidence type="ECO:0000259" key="21">
    <source>
        <dbReference type="Pfam" id="PF00912"/>
    </source>
</evidence>
<evidence type="ECO:0000256" key="15">
    <source>
        <dbReference type="ARBA" id="ARBA00023316"/>
    </source>
</evidence>
<dbReference type="SUPFAM" id="SSF56601">
    <property type="entry name" value="beta-lactamase/transpeptidase-like"/>
    <property type="match status" value="1"/>
</dbReference>
<dbReference type="PANTHER" id="PTHR32282:SF11">
    <property type="entry name" value="PENICILLIN-BINDING PROTEIN 1B"/>
    <property type="match status" value="1"/>
</dbReference>
<evidence type="ECO:0000256" key="16">
    <source>
        <dbReference type="ARBA" id="ARBA00034000"/>
    </source>
</evidence>
<dbReference type="GO" id="GO:0071555">
    <property type="term" value="P:cell wall organization"/>
    <property type="evidence" value="ECO:0007669"/>
    <property type="project" value="UniProtKB-KW"/>
</dbReference>
<evidence type="ECO:0000313" key="22">
    <source>
        <dbReference type="EMBL" id="MRD49480.1"/>
    </source>
</evidence>
<dbReference type="Gene3D" id="1.10.3810.10">
    <property type="entry name" value="Biosynthetic peptidoglycan transglycosylase-like"/>
    <property type="match status" value="1"/>
</dbReference>
<comment type="subcellular location">
    <subcellularLocation>
        <location evidence="1">Cell membrane</location>
    </subcellularLocation>
</comment>
<dbReference type="InterPro" id="IPR036950">
    <property type="entry name" value="PBP_transglycosylase"/>
</dbReference>
<dbReference type="InterPro" id="IPR001460">
    <property type="entry name" value="PCN-bd_Tpept"/>
</dbReference>
<dbReference type="Gene3D" id="3.40.710.10">
    <property type="entry name" value="DD-peptidase/beta-lactamase superfamily"/>
    <property type="match status" value="1"/>
</dbReference>
<dbReference type="GO" id="GO:0008658">
    <property type="term" value="F:penicillin binding"/>
    <property type="evidence" value="ECO:0007669"/>
    <property type="project" value="InterPro"/>
</dbReference>
<dbReference type="InterPro" id="IPR023346">
    <property type="entry name" value="Lysozyme-like_dom_sf"/>
</dbReference>
<dbReference type="Proteomes" id="UP000487350">
    <property type="component" value="Unassembled WGS sequence"/>
</dbReference>
<keyword evidence="19" id="KW-0812">Transmembrane</keyword>
<evidence type="ECO:0000256" key="11">
    <source>
        <dbReference type="ARBA" id="ARBA00022960"/>
    </source>
</evidence>
<accession>A0A844AY57</accession>
<dbReference type="GO" id="GO:0005886">
    <property type="term" value="C:plasma membrane"/>
    <property type="evidence" value="ECO:0007669"/>
    <property type="project" value="UniProtKB-SubCell"/>
</dbReference>